<gene>
    <name evidence="1" type="ORF">GBAR_LOCUS3708</name>
</gene>
<keyword evidence="2" id="KW-1185">Reference proteome</keyword>
<organism evidence="1 2">
    <name type="scientific">Geodia barretti</name>
    <name type="common">Barrett's horny sponge</name>
    <dbReference type="NCBI Taxonomy" id="519541"/>
    <lineage>
        <taxon>Eukaryota</taxon>
        <taxon>Metazoa</taxon>
        <taxon>Porifera</taxon>
        <taxon>Demospongiae</taxon>
        <taxon>Heteroscleromorpha</taxon>
        <taxon>Tetractinellida</taxon>
        <taxon>Astrophorina</taxon>
        <taxon>Geodiidae</taxon>
        <taxon>Geodia</taxon>
    </lineage>
</organism>
<evidence type="ECO:0000313" key="2">
    <source>
        <dbReference type="Proteomes" id="UP001174909"/>
    </source>
</evidence>
<sequence>MVNLEADDPQFTAAIRDATPYLASLVASALEFDDLRCATLDIIESAFNSVAAHGFNPDTVSRVLVALNPQLFVVWDMAIREAYFPDDEPNGATYGQFLSVMRMAALSIASDARTTHGIDDAAGHISEALDLNPAIPLARFIDEYNWLTLTRAATAQPSPASV</sequence>
<reference evidence="1" key="1">
    <citation type="submission" date="2023-03" db="EMBL/GenBank/DDBJ databases">
        <authorList>
            <person name="Steffen K."/>
            <person name="Cardenas P."/>
        </authorList>
    </citation>
    <scope>NUCLEOTIDE SEQUENCE</scope>
</reference>
<dbReference type="EMBL" id="CASHTH010000528">
    <property type="protein sequence ID" value="CAI8003641.1"/>
    <property type="molecule type" value="Genomic_DNA"/>
</dbReference>
<accession>A0AA35R475</accession>
<dbReference type="AlphaFoldDB" id="A0AA35R475"/>
<comment type="caution">
    <text evidence="1">The sequence shown here is derived from an EMBL/GenBank/DDBJ whole genome shotgun (WGS) entry which is preliminary data.</text>
</comment>
<dbReference type="Proteomes" id="UP001174909">
    <property type="component" value="Unassembled WGS sequence"/>
</dbReference>
<proteinExistence type="predicted"/>
<evidence type="ECO:0000313" key="1">
    <source>
        <dbReference type="EMBL" id="CAI8003641.1"/>
    </source>
</evidence>
<name>A0AA35R475_GEOBA</name>
<protein>
    <submittedName>
        <fullName evidence="1">Uncharacterized protein</fullName>
    </submittedName>
</protein>